<organism evidence="9 10">
    <name type="scientific">Jatrophihabitans cynanchi</name>
    <dbReference type="NCBI Taxonomy" id="2944128"/>
    <lineage>
        <taxon>Bacteria</taxon>
        <taxon>Bacillati</taxon>
        <taxon>Actinomycetota</taxon>
        <taxon>Actinomycetes</taxon>
        <taxon>Jatrophihabitantales</taxon>
        <taxon>Jatrophihabitantaceae</taxon>
        <taxon>Jatrophihabitans</taxon>
    </lineage>
</organism>
<proteinExistence type="inferred from homology"/>
<evidence type="ECO:0000256" key="3">
    <source>
        <dbReference type="ARBA" id="ARBA00022475"/>
    </source>
</evidence>
<dbReference type="PANTHER" id="PTHR30353">
    <property type="entry name" value="INNER MEMBRANE PROTEIN DEDA-RELATED"/>
    <property type="match status" value="1"/>
</dbReference>
<dbReference type="PANTHER" id="PTHR30353:SF0">
    <property type="entry name" value="TRANSMEMBRANE PROTEIN"/>
    <property type="match status" value="1"/>
</dbReference>
<dbReference type="EMBL" id="CP097463">
    <property type="protein sequence ID" value="WAX57482.1"/>
    <property type="molecule type" value="Genomic_DNA"/>
</dbReference>
<dbReference type="RefSeq" id="WP_269444023.1">
    <property type="nucleotide sequence ID" value="NZ_CP097463.1"/>
</dbReference>
<evidence type="ECO:0000313" key="9">
    <source>
        <dbReference type="EMBL" id="WAX57482.1"/>
    </source>
</evidence>
<dbReference type="Proteomes" id="UP001164693">
    <property type="component" value="Chromosome"/>
</dbReference>
<feature type="transmembrane region" description="Helical" evidence="7">
    <location>
        <begin position="12"/>
        <end position="37"/>
    </location>
</feature>
<evidence type="ECO:0000256" key="7">
    <source>
        <dbReference type="RuleBase" id="RU367016"/>
    </source>
</evidence>
<evidence type="ECO:0000259" key="8">
    <source>
        <dbReference type="Pfam" id="PF09335"/>
    </source>
</evidence>
<feature type="transmembrane region" description="Helical" evidence="7">
    <location>
        <begin position="176"/>
        <end position="193"/>
    </location>
</feature>
<evidence type="ECO:0000256" key="1">
    <source>
        <dbReference type="ARBA" id="ARBA00004651"/>
    </source>
</evidence>
<evidence type="ECO:0000256" key="2">
    <source>
        <dbReference type="ARBA" id="ARBA00010792"/>
    </source>
</evidence>
<protein>
    <submittedName>
        <fullName evidence="9">DedA family protein</fullName>
    </submittedName>
</protein>
<name>A0ABY7K1M8_9ACTN</name>
<evidence type="ECO:0000256" key="4">
    <source>
        <dbReference type="ARBA" id="ARBA00022692"/>
    </source>
</evidence>
<evidence type="ECO:0000256" key="6">
    <source>
        <dbReference type="ARBA" id="ARBA00023136"/>
    </source>
</evidence>
<comment type="subcellular location">
    <subcellularLocation>
        <location evidence="1 7">Cell membrane</location>
        <topology evidence="1 7">Multi-pass membrane protein</topology>
    </subcellularLocation>
</comment>
<evidence type="ECO:0000313" key="10">
    <source>
        <dbReference type="Proteomes" id="UP001164693"/>
    </source>
</evidence>
<feature type="transmembrane region" description="Helical" evidence="7">
    <location>
        <begin position="142"/>
        <end position="164"/>
    </location>
</feature>
<reference evidence="9" key="1">
    <citation type="submission" date="2022-05" db="EMBL/GenBank/DDBJ databases">
        <title>Jatrophihabitans sp. SB3-54 whole genome sequence.</title>
        <authorList>
            <person name="Suh M.K."/>
            <person name="Eom M.K."/>
            <person name="Kim J.S."/>
            <person name="Kim H.S."/>
            <person name="Do H.E."/>
            <person name="Shin Y.K."/>
            <person name="Lee J.-S."/>
        </authorList>
    </citation>
    <scope>NUCLEOTIDE SEQUENCE</scope>
    <source>
        <strain evidence="9">SB3-54</strain>
    </source>
</reference>
<keyword evidence="4 7" id="KW-0812">Transmembrane</keyword>
<keyword evidence="10" id="KW-1185">Reference proteome</keyword>
<feature type="domain" description="VTT" evidence="8">
    <location>
        <begin position="37"/>
        <end position="161"/>
    </location>
</feature>
<feature type="transmembrane region" description="Helical" evidence="7">
    <location>
        <begin position="57"/>
        <end position="78"/>
    </location>
</feature>
<keyword evidence="3 7" id="KW-1003">Cell membrane</keyword>
<evidence type="ECO:0000256" key="5">
    <source>
        <dbReference type="ARBA" id="ARBA00022989"/>
    </source>
</evidence>
<dbReference type="InterPro" id="IPR032818">
    <property type="entry name" value="DedA-like"/>
</dbReference>
<keyword evidence="5 7" id="KW-1133">Transmembrane helix</keyword>
<gene>
    <name evidence="9" type="ORF">M6B22_01640</name>
</gene>
<comment type="similarity">
    <text evidence="2 7">Belongs to the DedA family.</text>
</comment>
<sequence>MFEHLVESVGNAVGAWLYVIAGALCFAEAAILVGMVLPGETALLVAGVFCAHHKLNLWVMIVVAVLCAVAGDSVGFEFGKKFGPPLRASRLGHWVGEHRWAMVDGFLVRHGGKAVLLGRLTALFRALVPSMAGMSSMRYRTFVVWNVAGGLIWAPGCVLLGFAFSKSLSTVGRTLTWAPLAIVALVVLGYVALHLRKRRIERAEADAFAESDAASPRP</sequence>
<keyword evidence="6 7" id="KW-0472">Membrane</keyword>
<dbReference type="InterPro" id="IPR032816">
    <property type="entry name" value="VTT_dom"/>
</dbReference>
<dbReference type="Pfam" id="PF09335">
    <property type="entry name" value="VTT_dom"/>
    <property type="match status" value="1"/>
</dbReference>
<accession>A0ABY7K1M8</accession>